<dbReference type="KEGG" id="dpx:DAPPUDRAFT_122554"/>
<protein>
    <submittedName>
        <fullName evidence="1">Uncharacterized protein</fullName>
    </submittedName>
</protein>
<proteinExistence type="predicted"/>
<evidence type="ECO:0000313" key="2">
    <source>
        <dbReference type="Proteomes" id="UP000000305"/>
    </source>
</evidence>
<dbReference type="InParanoid" id="E9I4J1"/>
<dbReference type="Proteomes" id="UP000000305">
    <property type="component" value="Unassembled WGS sequence"/>
</dbReference>
<reference evidence="1 2" key="1">
    <citation type="journal article" date="2011" name="Science">
        <title>The ecoresponsive genome of Daphnia pulex.</title>
        <authorList>
            <person name="Colbourne J.K."/>
            <person name="Pfrender M.E."/>
            <person name="Gilbert D."/>
            <person name="Thomas W.K."/>
            <person name="Tucker A."/>
            <person name="Oakley T.H."/>
            <person name="Tokishita S."/>
            <person name="Aerts A."/>
            <person name="Arnold G.J."/>
            <person name="Basu M.K."/>
            <person name="Bauer D.J."/>
            <person name="Caceres C.E."/>
            <person name="Carmel L."/>
            <person name="Casola C."/>
            <person name="Choi J.H."/>
            <person name="Detter J.C."/>
            <person name="Dong Q."/>
            <person name="Dusheyko S."/>
            <person name="Eads B.D."/>
            <person name="Frohlich T."/>
            <person name="Geiler-Samerotte K.A."/>
            <person name="Gerlach D."/>
            <person name="Hatcher P."/>
            <person name="Jogdeo S."/>
            <person name="Krijgsveld J."/>
            <person name="Kriventseva E.V."/>
            <person name="Kultz D."/>
            <person name="Laforsch C."/>
            <person name="Lindquist E."/>
            <person name="Lopez J."/>
            <person name="Manak J.R."/>
            <person name="Muller J."/>
            <person name="Pangilinan J."/>
            <person name="Patwardhan R.P."/>
            <person name="Pitluck S."/>
            <person name="Pritham E.J."/>
            <person name="Rechtsteiner A."/>
            <person name="Rho M."/>
            <person name="Rogozin I.B."/>
            <person name="Sakarya O."/>
            <person name="Salamov A."/>
            <person name="Schaack S."/>
            <person name="Shapiro H."/>
            <person name="Shiga Y."/>
            <person name="Skalitzky C."/>
            <person name="Smith Z."/>
            <person name="Souvorov A."/>
            <person name="Sung W."/>
            <person name="Tang Z."/>
            <person name="Tsuchiya D."/>
            <person name="Tu H."/>
            <person name="Vos H."/>
            <person name="Wang M."/>
            <person name="Wolf Y.I."/>
            <person name="Yamagata H."/>
            <person name="Yamada T."/>
            <person name="Ye Y."/>
            <person name="Shaw J.R."/>
            <person name="Andrews J."/>
            <person name="Crease T.J."/>
            <person name="Tang H."/>
            <person name="Lucas S.M."/>
            <person name="Robertson H.M."/>
            <person name="Bork P."/>
            <person name="Koonin E.V."/>
            <person name="Zdobnov E.M."/>
            <person name="Grigoriev I.V."/>
            <person name="Lynch M."/>
            <person name="Boore J.L."/>
        </authorList>
    </citation>
    <scope>NUCLEOTIDE SEQUENCE [LARGE SCALE GENOMIC DNA]</scope>
</reference>
<keyword evidence="2" id="KW-1185">Reference proteome</keyword>
<accession>E9I4J1</accession>
<dbReference type="OrthoDB" id="6364216at2759"/>
<name>E9I4J1_DAPPU</name>
<dbReference type="AlphaFoldDB" id="E9I4J1"/>
<organism evidence="1 2">
    <name type="scientific">Daphnia pulex</name>
    <name type="common">Water flea</name>
    <dbReference type="NCBI Taxonomy" id="6669"/>
    <lineage>
        <taxon>Eukaryota</taxon>
        <taxon>Metazoa</taxon>
        <taxon>Ecdysozoa</taxon>
        <taxon>Arthropoda</taxon>
        <taxon>Crustacea</taxon>
        <taxon>Branchiopoda</taxon>
        <taxon>Diplostraca</taxon>
        <taxon>Cladocera</taxon>
        <taxon>Anomopoda</taxon>
        <taxon>Daphniidae</taxon>
        <taxon>Daphnia</taxon>
    </lineage>
</organism>
<dbReference type="HOGENOM" id="CLU_2256717_0_0_1"/>
<dbReference type="EMBL" id="GL735068">
    <property type="protein sequence ID" value="EFX61089.1"/>
    <property type="molecule type" value="Genomic_DNA"/>
</dbReference>
<feature type="non-terminal residue" evidence="1">
    <location>
        <position position="1"/>
    </location>
</feature>
<gene>
    <name evidence="1" type="ORF">DAPPUDRAFT_122554</name>
</gene>
<evidence type="ECO:0000313" key="1">
    <source>
        <dbReference type="EMBL" id="EFX61089.1"/>
    </source>
</evidence>
<sequence>GIIASKTDLIVKEEKLVPVSQPETAEAFITGTTPEKKSMKSVRFGEVRVKVFDRKKAFVESEVSEHVYQCGDEEEPWDITDELIACFQEEGRCKKRGRRGPRSR</sequence>